<sequence>MTETGQARDGAAEMARRRTEHERAERLKSLRGHRLTPRSPSDFQKYGLPALRAMIEHASAGAIETSGRHWRSSADRLGGDDGHGGIRKAFQDAVEHAAAHWEGSAAQAFRREAAKVLAKIDRSYQHARNVESTLIGTRSSGPEVGVAHNLREAQKALVKLQLAGAAADPMEAAGDESQFKRDMANPKLDTRMALELNRASLPPSKQRQIEAVIVMDELAAHYEAQGERLREGTGQGVEGDWPVAPSGSPAPPPVNAEVTGGPAPHHPPTAQRPNGAGGGAVPAGFDSPRAARPSPDLHPQMTALRAGPPPVTTGLESVGGGTLTAPPAGGHAVGAGTPPGGQSGPAPAGGGLPNNAVVSGVIGVTGGGLPTGGTRGAGRGSGGARRSAGGTAGSPDAVAARGATPPRTPAAPTARPEGPAGPAGPAGGSKQGGAGLHRSRGGARATAAAPASTEGKGGRGKGEPSDKGGGRRRSGGPRSRHLDEDETTGTPPRQIPPPVIE</sequence>
<accession>A0ABY8A791</accession>
<evidence type="ECO:0000256" key="1">
    <source>
        <dbReference type="SAM" id="MobiDB-lite"/>
    </source>
</evidence>
<gene>
    <name evidence="2" type="ORF">MOV08_17000</name>
</gene>
<evidence type="ECO:0000313" key="2">
    <source>
        <dbReference type="EMBL" id="WEB40808.1"/>
    </source>
</evidence>
<dbReference type="Proteomes" id="UP001218629">
    <property type="component" value="Chromosome"/>
</dbReference>
<feature type="compositionally biased region" description="Basic and acidic residues" evidence="1">
    <location>
        <begin position="10"/>
        <end position="28"/>
    </location>
</feature>
<feature type="region of interest" description="Disordered" evidence="1">
    <location>
        <begin position="227"/>
        <end position="501"/>
    </location>
</feature>
<reference evidence="2 3" key="1">
    <citation type="submission" date="2022-03" db="EMBL/GenBank/DDBJ databases">
        <title>Streptomyces yunnanensis P86,complete genome.</title>
        <authorList>
            <person name="Chen S."/>
            <person name="Zhang Q."/>
        </authorList>
    </citation>
    <scope>NUCLEOTIDE SEQUENCE [LARGE SCALE GENOMIC DNA]</scope>
    <source>
        <strain evidence="2 3">P86</strain>
    </source>
</reference>
<organism evidence="2 3">
    <name type="scientific">Streptomyces yunnanensis</name>
    <dbReference type="NCBI Taxonomy" id="156453"/>
    <lineage>
        <taxon>Bacteria</taxon>
        <taxon>Bacillati</taxon>
        <taxon>Actinomycetota</taxon>
        <taxon>Actinomycetes</taxon>
        <taxon>Kitasatosporales</taxon>
        <taxon>Streptomycetaceae</taxon>
        <taxon>Streptomyces</taxon>
    </lineage>
</organism>
<feature type="compositionally biased region" description="Gly residues" evidence="1">
    <location>
        <begin position="424"/>
        <end position="435"/>
    </location>
</feature>
<feature type="compositionally biased region" description="Basic and acidic residues" evidence="1">
    <location>
        <begin position="456"/>
        <end position="469"/>
    </location>
</feature>
<feature type="compositionally biased region" description="Gly residues" evidence="1">
    <location>
        <begin position="363"/>
        <end position="383"/>
    </location>
</feature>
<feature type="compositionally biased region" description="Gly residues" evidence="1">
    <location>
        <begin position="331"/>
        <end position="352"/>
    </location>
</feature>
<evidence type="ECO:0008006" key="4">
    <source>
        <dbReference type="Google" id="ProtNLM"/>
    </source>
</evidence>
<keyword evidence="3" id="KW-1185">Reference proteome</keyword>
<feature type="compositionally biased region" description="Basic residues" evidence="1">
    <location>
        <begin position="470"/>
        <end position="479"/>
    </location>
</feature>
<feature type="region of interest" description="Disordered" evidence="1">
    <location>
        <begin position="1"/>
        <end position="43"/>
    </location>
</feature>
<evidence type="ECO:0000313" key="3">
    <source>
        <dbReference type="Proteomes" id="UP001218629"/>
    </source>
</evidence>
<feature type="compositionally biased region" description="Low complexity" evidence="1">
    <location>
        <begin position="384"/>
        <end position="420"/>
    </location>
</feature>
<dbReference type="EMBL" id="CP095749">
    <property type="protein sequence ID" value="WEB40808.1"/>
    <property type="molecule type" value="Genomic_DNA"/>
</dbReference>
<name>A0ABY8A791_9ACTN</name>
<dbReference type="RefSeq" id="WP_275307926.1">
    <property type="nucleotide sequence ID" value="NZ_CP095749.1"/>
</dbReference>
<feature type="compositionally biased region" description="Low complexity" evidence="1">
    <location>
        <begin position="442"/>
        <end position="453"/>
    </location>
</feature>
<protein>
    <recommendedName>
        <fullName evidence="4">PPE family protein</fullName>
    </recommendedName>
</protein>
<proteinExistence type="predicted"/>